<dbReference type="AlphaFoldDB" id="A0A847RZV8"/>
<comment type="caution">
    <text evidence="1">The sequence shown here is derived from an EMBL/GenBank/DDBJ whole genome shotgun (WGS) entry which is preliminary data.</text>
</comment>
<protein>
    <submittedName>
        <fullName evidence="1">Uncharacterized protein</fullName>
    </submittedName>
</protein>
<name>A0A847RZV8_9BACT</name>
<reference evidence="1 2" key="1">
    <citation type="submission" date="2020-04" db="EMBL/GenBank/DDBJ databases">
        <authorList>
            <person name="Yin C."/>
        </authorList>
    </citation>
    <scope>NUCLEOTIDE SEQUENCE [LARGE SCALE GENOMIC DNA]</scope>
    <source>
        <strain evidence="1 2">Ae27</strain>
    </source>
</reference>
<dbReference type="EMBL" id="JABAIA010000003">
    <property type="protein sequence ID" value="NLR67584.1"/>
    <property type="molecule type" value="Genomic_DNA"/>
</dbReference>
<dbReference type="RefSeq" id="WP_168873536.1">
    <property type="nucleotide sequence ID" value="NZ_JABAIA010000003.1"/>
</dbReference>
<dbReference type="SUPFAM" id="SSF51294">
    <property type="entry name" value="Hedgehog/intein (Hint) domain"/>
    <property type="match status" value="1"/>
</dbReference>
<keyword evidence="2" id="KW-1185">Reference proteome</keyword>
<sequence length="168" mass="18079">MSYLQSTDIATPQGPVFVEELQEGNELQAASLNGHVFSWQTRTVRMDMGVSESMAAWIHFNNGRVMVTGLNQLFLLNTGQLMKAKDLAAGTSRLMDQNGNPVDLTEVSIGACRGAFYGVAADAPYAGNMDGHLLLSNGVITGDLILEMNAEDLFAKGMLAKPQNAQKI</sequence>
<organism evidence="1 2">
    <name type="scientific">Chitinophaga varians</name>
    <dbReference type="NCBI Taxonomy" id="2202339"/>
    <lineage>
        <taxon>Bacteria</taxon>
        <taxon>Pseudomonadati</taxon>
        <taxon>Bacteroidota</taxon>
        <taxon>Chitinophagia</taxon>
        <taxon>Chitinophagales</taxon>
        <taxon>Chitinophagaceae</taxon>
        <taxon>Chitinophaga</taxon>
    </lineage>
</organism>
<evidence type="ECO:0000313" key="1">
    <source>
        <dbReference type="EMBL" id="NLR67584.1"/>
    </source>
</evidence>
<gene>
    <name evidence="1" type="ORF">HGH92_24985</name>
</gene>
<dbReference type="Gene3D" id="2.170.16.10">
    <property type="entry name" value="Hedgehog/Intein (Hint) domain"/>
    <property type="match status" value="1"/>
</dbReference>
<evidence type="ECO:0000313" key="2">
    <source>
        <dbReference type="Proteomes" id="UP000570474"/>
    </source>
</evidence>
<dbReference type="Proteomes" id="UP000570474">
    <property type="component" value="Unassembled WGS sequence"/>
</dbReference>
<accession>A0A847RZV8</accession>
<dbReference type="InterPro" id="IPR036844">
    <property type="entry name" value="Hint_dom_sf"/>
</dbReference>
<proteinExistence type="predicted"/>